<evidence type="ECO:0000313" key="11">
    <source>
        <dbReference type="Proteomes" id="UP000295497"/>
    </source>
</evidence>
<dbReference type="EC" id="4.2.3.4" evidence="10"/>
<dbReference type="GO" id="GO:0009073">
    <property type="term" value="P:aromatic amino acid family biosynthetic process"/>
    <property type="evidence" value="ECO:0007669"/>
    <property type="project" value="InterPro"/>
</dbReference>
<evidence type="ECO:0000256" key="5">
    <source>
        <dbReference type="ARBA" id="ARBA00023239"/>
    </source>
</evidence>
<keyword evidence="7" id="KW-0472">Membrane</keyword>
<dbReference type="PIRSF" id="PIRSF001455">
    <property type="entry name" value="DHQ_synth"/>
    <property type="match status" value="1"/>
</dbReference>
<dbReference type="AlphaFoldDB" id="A0A4P2QVQ6"/>
<gene>
    <name evidence="10" type="primary">aroB</name>
    <name evidence="10" type="ORF">SOCE836_063600</name>
</gene>
<feature type="domain" description="3-dehydroquinate synthase N-terminal" evidence="8">
    <location>
        <begin position="55"/>
        <end position="166"/>
    </location>
</feature>
<dbReference type="InterPro" id="IPR030960">
    <property type="entry name" value="DHQS/DOIS_N"/>
</dbReference>
<comment type="cofactor">
    <cofactor evidence="1">
        <name>NAD(+)</name>
        <dbReference type="ChEBI" id="CHEBI:57540"/>
    </cofactor>
</comment>
<dbReference type="GO" id="GO:0003856">
    <property type="term" value="F:3-dehydroquinate synthase activity"/>
    <property type="evidence" value="ECO:0007669"/>
    <property type="project" value="UniProtKB-EC"/>
</dbReference>
<dbReference type="PANTHER" id="PTHR43622">
    <property type="entry name" value="3-DEHYDROQUINATE SYNTHASE"/>
    <property type="match status" value="1"/>
</dbReference>
<name>A0A4P2QVQ6_SORCE</name>
<evidence type="ECO:0000256" key="4">
    <source>
        <dbReference type="ARBA" id="ARBA00023027"/>
    </source>
</evidence>
<evidence type="ECO:0000256" key="7">
    <source>
        <dbReference type="SAM" id="Phobius"/>
    </source>
</evidence>
<dbReference type="PANTHER" id="PTHR43622:SF1">
    <property type="entry name" value="3-DEHYDROQUINATE SYNTHASE"/>
    <property type="match status" value="1"/>
</dbReference>
<dbReference type="InterPro" id="IPR050071">
    <property type="entry name" value="Dehydroquinate_synthase"/>
</dbReference>
<feature type="transmembrane region" description="Helical" evidence="7">
    <location>
        <begin position="85"/>
        <end position="105"/>
    </location>
</feature>
<keyword evidence="3" id="KW-0479">Metal-binding</keyword>
<keyword evidence="5 10" id="KW-0456">Lyase</keyword>
<evidence type="ECO:0000256" key="3">
    <source>
        <dbReference type="ARBA" id="ARBA00022723"/>
    </source>
</evidence>
<evidence type="ECO:0000256" key="2">
    <source>
        <dbReference type="ARBA" id="ARBA00001941"/>
    </source>
</evidence>
<evidence type="ECO:0000259" key="8">
    <source>
        <dbReference type="Pfam" id="PF01761"/>
    </source>
</evidence>
<proteinExistence type="predicted"/>
<keyword evidence="6" id="KW-0170">Cobalt</keyword>
<comment type="cofactor">
    <cofactor evidence="2">
        <name>Co(2+)</name>
        <dbReference type="ChEBI" id="CHEBI:48828"/>
    </cofactor>
</comment>
<evidence type="ECO:0000256" key="1">
    <source>
        <dbReference type="ARBA" id="ARBA00001911"/>
    </source>
</evidence>
<evidence type="ECO:0000313" key="10">
    <source>
        <dbReference type="EMBL" id="AUX34191.1"/>
    </source>
</evidence>
<evidence type="ECO:0000256" key="6">
    <source>
        <dbReference type="ARBA" id="ARBA00023285"/>
    </source>
</evidence>
<sequence>MPITIGHDVHDACIDHCIERGADRAFMVVDRRVWELYGRELQRRYGARIPIAWGTVEPQESLKTLASVNLLLDQAISAGLTRRSLVLAIGGGLTGNVAGMVAALLYRGVPLIHIPTTLLAMSDSILSLKQAVNGPRGKNLFGLYYLPTASFISLKFLETLHCRELASGVNELIKNCLVFDARRTSDLLELAARADHADHWLELVVTGIEAKQMLLRSDPYEKHIGICLEYGHTVGHALECQSYGLSHGFAVGLGMLVSAAISAQRGMLTDEEYWLHFRLLGAVNDTLLFPDDLDIETTIDVVRRDNKHGYLPAPPGYHPFVLLESVGRVATTHGHPLVLVEEDEIRSAIARARRDAAGWANSPRRREIVPR</sequence>
<dbReference type="Gene3D" id="1.20.1090.10">
    <property type="entry name" value="Dehydroquinate synthase-like - alpha domain"/>
    <property type="match status" value="1"/>
</dbReference>
<dbReference type="Pfam" id="PF24621">
    <property type="entry name" value="DHQS_C"/>
    <property type="match status" value="1"/>
</dbReference>
<dbReference type="RefSeq" id="WP_165374258.1">
    <property type="nucleotide sequence ID" value="NZ_CP012672.1"/>
</dbReference>
<dbReference type="Gene3D" id="3.40.50.1970">
    <property type="match status" value="1"/>
</dbReference>
<dbReference type="EMBL" id="CP012672">
    <property type="protein sequence ID" value="AUX34191.1"/>
    <property type="molecule type" value="Genomic_DNA"/>
</dbReference>
<keyword evidence="4" id="KW-0520">NAD</keyword>
<keyword evidence="7" id="KW-1133">Transmembrane helix</keyword>
<organism evidence="10 11">
    <name type="scientific">Sorangium cellulosum</name>
    <name type="common">Polyangium cellulosum</name>
    <dbReference type="NCBI Taxonomy" id="56"/>
    <lineage>
        <taxon>Bacteria</taxon>
        <taxon>Pseudomonadati</taxon>
        <taxon>Myxococcota</taxon>
        <taxon>Polyangia</taxon>
        <taxon>Polyangiales</taxon>
        <taxon>Polyangiaceae</taxon>
        <taxon>Sorangium</taxon>
    </lineage>
</organism>
<dbReference type="Proteomes" id="UP000295497">
    <property type="component" value="Chromosome"/>
</dbReference>
<dbReference type="InterPro" id="IPR030963">
    <property type="entry name" value="DHQ_synth_fam"/>
</dbReference>
<protein>
    <submittedName>
        <fullName evidence="10">3-dehydroquinate synthase</fullName>
        <ecNumber evidence="10">4.2.3.4</ecNumber>
    </submittedName>
</protein>
<dbReference type="InterPro" id="IPR056179">
    <property type="entry name" value="DHQS_C"/>
</dbReference>
<reference evidence="10 11" key="1">
    <citation type="submission" date="2015-09" db="EMBL/GenBank/DDBJ databases">
        <title>Sorangium comparison.</title>
        <authorList>
            <person name="Zaburannyi N."/>
            <person name="Bunk B."/>
            <person name="Overmann J."/>
            <person name="Mueller R."/>
        </authorList>
    </citation>
    <scope>NUCLEOTIDE SEQUENCE [LARGE SCALE GENOMIC DNA]</scope>
    <source>
        <strain evidence="10 11">So ce836</strain>
    </source>
</reference>
<dbReference type="GO" id="GO:0046872">
    <property type="term" value="F:metal ion binding"/>
    <property type="evidence" value="ECO:0007669"/>
    <property type="project" value="UniProtKB-KW"/>
</dbReference>
<dbReference type="Pfam" id="PF01761">
    <property type="entry name" value="DHQ_synthase"/>
    <property type="match status" value="1"/>
</dbReference>
<dbReference type="SUPFAM" id="SSF56796">
    <property type="entry name" value="Dehydroquinate synthase-like"/>
    <property type="match status" value="1"/>
</dbReference>
<evidence type="ECO:0000259" key="9">
    <source>
        <dbReference type="Pfam" id="PF24621"/>
    </source>
</evidence>
<keyword evidence="7" id="KW-0812">Transmembrane</keyword>
<accession>A0A4P2QVQ6</accession>
<feature type="domain" description="3-dehydroquinate synthase C-terminal" evidence="9">
    <location>
        <begin position="168"/>
        <end position="307"/>
    </location>
</feature>